<name>A0ABW4LCG6_9MICO</name>
<dbReference type="Proteomes" id="UP001597347">
    <property type="component" value="Unassembled WGS sequence"/>
</dbReference>
<gene>
    <name evidence="3" type="ORF">ACFSBI_04720</name>
</gene>
<reference evidence="4" key="1">
    <citation type="journal article" date="2019" name="Int. J. Syst. Evol. Microbiol.">
        <title>The Global Catalogue of Microorganisms (GCM) 10K type strain sequencing project: providing services to taxonomists for standard genome sequencing and annotation.</title>
        <authorList>
            <consortium name="The Broad Institute Genomics Platform"/>
            <consortium name="The Broad Institute Genome Sequencing Center for Infectious Disease"/>
            <person name="Wu L."/>
            <person name="Ma J."/>
        </authorList>
    </citation>
    <scope>NUCLEOTIDE SEQUENCE [LARGE SCALE GENOMIC DNA]</scope>
    <source>
        <strain evidence="4">CGMCC 1.12471</strain>
    </source>
</reference>
<proteinExistence type="predicted"/>
<dbReference type="EC" id="2.4.-.-" evidence="3"/>
<accession>A0ABW4LCG6</accession>
<evidence type="ECO:0000313" key="4">
    <source>
        <dbReference type="Proteomes" id="UP001597347"/>
    </source>
</evidence>
<protein>
    <submittedName>
        <fullName evidence="3">Glycosyltransferase</fullName>
        <ecNumber evidence="3">2.4.-.-</ecNumber>
    </submittedName>
</protein>
<dbReference type="RefSeq" id="WP_377932730.1">
    <property type="nucleotide sequence ID" value="NZ_JBHUEA010000005.1"/>
</dbReference>
<dbReference type="Pfam" id="PF00534">
    <property type="entry name" value="Glycos_transf_1"/>
    <property type="match status" value="1"/>
</dbReference>
<dbReference type="Gene3D" id="3.40.50.2000">
    <property type="entry name" value="Glycogen Phosphorylase B"/>
    <property type="match status" value="2"/>
</dbReference>
<evidence type="ECO:0000313" key="3">
    <source>
        <dbReference type="EMBL" id="MFD1720844.1"/>
    </source>
</evidence>
<keyword evidence="4" id="KW-1185">Reference proteome</keyword>
<dbReference type="EMBL" id="JBHUEA010000005">
    <property type="protein sequence ID" value="MFD1720844.1"/>
    <property type="molecule type" value="Genomic_DNA"/>
</dbReference>
<sequence length="276" mass="30195">MHNVFSAELRRRRLSRLRLLLALANPTRAMRVLKEHILAAPIGRRTFVAVSSQAVPEVEELTRGRHHVAAIPNAIDLDRFHPAGEEDRREARMSFKVQDGTRAVGFIGHEFKRKGLPELILGFALLPADFELFVAGGESQNIDAFQHLVDEAGVSSRVHFLGTVEDTPAFLRAMDVFCLPSHYEGTPMVALEALATGLPAVLSEHCPVDELLNVGVNGFACRVDPRDIADQLLAANSLGTDPQAIRSTVQDRTWRAAAVSYLELLDGTPAATTAVH</sequence>
<feature type="domain" description="Glycosyl transferase family 1" evidence="2">
    <location>
        <begin position="88"/>
        <end position="233"/>
    </location>
</feature>
<dbReference type="PANTHER" id="PTHR12526:SF637">
    <property type="entry name" value="GLYCOSYLTRANSFERASE EPSF-RELATED"/>
    <property type="match status" value="1"/>
</dbReference>
<dbReference type="InterPro" id="IPR001296">
    <property type="entry name" value="Glyco_trans_1"/>
</dbReference>
<dbReference type="PANTHER" id="PTHR12526">
    <property type="entry name" value="GLYCOSYLTRANSFERASE"/>
    <property type="match status" value="1"/>
</dbReference>
<evidence type="ECO:0000256" key="1">
    <source>
        <dbReference type="ARBA" id="ARBA00022679"/>
    </source>
</evidence>
<keyword evidence="1 3" id="KW-0808">Transferase</keyword>
<dbReference type="GO" id="GO:0016757">
    <property type="term" value="F:glycosyltransferase activity"/>
    <property type="evidence" value="ECO:0007669"/>
    <property type="project" value="UniProtKB-KW"/>
</dbReference>
<evidence type="ECO:0000259" key="2">
    <source>
        <dbReference type="Pfam" id="PF00534"/>
    </source>
</evidence>
<dbReference type="SUPFAM" id="SSF53756">
    <property type="entry name" value="UDP-Glycosyltransferase/glycogen phosphorylase"/>
    <property type="match status" value="1"/>
</dbReference>
<organism evidence="3 4">
    <name type="scientific">Amnibacterium endophyticum</name>
    <dbReference type="NCBI Taxonomy" id="2109337"/>
    <lineage>
        <taxon>Bacteria</taxon>
        <taxon>Bacillati</taxon>
        <taxon>Actinomycetota</taxon>
        <taxon>Actinomycetes</taxon>
        <taxon>Micrococcales</taxon>
        <taxon>Microbacteriaceae</taxon>
        <taxon>Amnibacterium</taxon>
    </lineage>
</organism>
<comment type="caution">
    <text evidence="3">The sequence shown here is derived from an EMBL/GenBank/DDBJ whole genome shotgun (WGS) entry which is preliminary data.</text>
</comment>
<keyword evidence="3" id="KW-0328">Glycosyltransferase</keyword>